<dbReference type="RefSeq" id="WP_009179806.1">
    <property type="nucleotide sequence ID" value="NZ_CM001368.1"/>
</dbReference>
<dbReference type="STRING" id="694327.DFW101_0342"/>
<gene>
    <name evidence="1" type="ORF">DFW101_0342</name>
</gene>
<sequence length="207" mass="23776">MRTEHADNLRLVILGLSKRGSNPVSLAMLYESMACTDEPAKARVRRQVNAMVRRQELIRVEDGVFQCNTQAVSKQHSEYYQRIWRALRSSKPGFSYQDVATVTRVSYTHVLRYCAWLKEEGYLEPYGMRGQARLFRATEKAQSTPNTPYPPRKIKDPFEQEKGLALGVVQAFLLRDPYQPAVQAKIIENCRAILARFEKEVQEVAHG</sequence>
<reference evidence="2" key="1">
    <citation type="journal article" date="2015" name="Genome Announc.">
        <title>High-Quality Draft Genome Sequence of Desulfovibrio carbinoliphilus FW-101-2B, an Organic Acid-Oxidizing Sulfate-Reducing Bacterium Isolated from Uranium(VI)-Contaminated Groundwater.</title>
        <authorList>
            <person name="Ramsay B.D."/>
            <person name="Hwang C."/>
            <person name="Woo H.L."/>
            <person name="Carroll S.L."/>
            <person name="Lucas S."/>
            <person name="Han J."/>
            <person name="Lapidus A.L."/>
            <person name="Cheng J.F."/>
            <person name="Goodwin L.A."/>
            <person name="Pitluck S."/>
            <person name="Peters L."/>
            <person name="Chertkov O."/>
            <person name="Held B."/>
            <person name="Detter J.C."/>
            <person name="Han C.S."/>
            <person name="Tapia R."/>
            <person name="Land M.L."/>
            <person name="Hauser L.J."/>
            <person name="Kyrpides N.C."/>
            <person name="Ivanova N.N."/>
            <person name="Mikhailova N."/>
            <person name="Pagani I."/>
            <person name="Woyke T."/>
            <person name="Arkin A.P."/>
            <person name="Dehal P."/>
            <person name="Chivian D."/>
            <person name="Criddle C.S."/>
            <person name="Wu W."/>
            <person name="Chakraborty R."/>
            <person name="Hazen T.C."/>
            <person name="Fields M.W."/>
        </authorList>
    </citation>
    <scope>NUCLEOTIDE SEQUENCE [LARGE SCALE GENOMIC DNA]</scope>
    <source>
        <strain evidence="2">FW-101-2B</strain>
    </source>
</reference>
<dbReference type="OrthoDB" id="5450103at2"/>
<proteinExistence type="predicted"/>
<organism evidence="1 2">
    <name type="scientific">Solidesulfovibrio carbinoliphilus subsp. oakridgensis</name>
    <dbReference type="NCBI Taxonomy" id="694327"/>
    <lineage>
        <taxon>Bacteria</taxon>
        <taxon>Pseudomonadati</taxon>
        <taxon>Thermodesulfobacteriota</taxon>
        <taxon>Desulfovibrionia</taxon>
        <taxon>Desulfovibrionales</taxon>
        <taxon>Desulfovibrionaceae</taxon>
        <taxon>Solidesulfovibrio</taxon>
    </lineage>
</organism>
<dbReference type="eggNOG" id="ENOG5033XA5">
    <property type="taxonomic scope" value="Bacteria"/>
</dbReference>
<dbReference type="AlphaFoldDB" id="G7QD53"/>
<evidence type="ECO:0000313" key="2">
    <source>
        <dbReference type="Proteomes" id="UP000004662"/>
    </source>
</evidence>
<protein>
    <submittedName>
        <fullName evidence="1">Uncharacterized protein</fullName>
    </submittedName>
</protein>
<dbReference type="Proteomes" id="UP000004662">
    <property type="component" value="Chromosome"/>
</dbReference>
<keyword evidence="2" id="KW-1185">Reference proteome</keyword>
<dbReference type="EMBL" id="CM001368">
    <property type="protein sequence ID" value="EHJ46359.1"/>
    <property type="molecule type" value="Genomic_DNA"/>
</dbReference>
<dbReference type="HOGENOM" id="CLU_111942_0_0_7"/>
<name>G7QD53_9BACT</name>
<evidence type="ECO:0000313" key="1">
    <source>
        <dbReference type="EMBL" id="EHJ46359.1"/>
    </source>
</evidence>
<accession>G7QD53</accession>